<evidence type="ECO:0000313" key="1">
    <source>
        <dbReference type="EMBL" id="CAF2000753.1"/>
    </source>
</evidence>
<dbReference type="EMBL" id="HG994371">
    <property type="protein sequence ID" value="CAF2000753.1"/>
    <property type="molecule type" value="Genomic_DNA"/>
</dbReference>
<dbReference type="AlphaFoldDB" id="A0A816MJN7"/>
<name>A0A816MJN7_BRANA</name>
<accession>A0A816MJN7</accession>
<gene>
    <name evidence="1" type="ORF">DARMORV10_C07P33750.1</name>
</gene>
<reference evidence="1" key="1">
    <citation type="submission" date="2021-01" db="EMBL/GenBank/DDBJ databases">
        <authorList>
            <consortium name="Genoscope - CEA"/>
            <person name="William W."/>
        </authorList>
    </citation>
    <scope>NUCLEOTIDE SEQUENCE</scope>
</reference>
<dbReference type="Proteomes" id="UP001295469">
    <property type="component" value="Chromosome C07"/>
</dbReference>
<sequence length="34" mass="4048">MGLWDNHDANHTTALLLQVFRHFFQICININNFC</sequence>
<organism evidence="1">
    <name type="scientific">Brassica napus</name>
    <name type="common">Rape</name>
    <dbReference type="NCBI Taxonomy" id="3708"/>
    <lineage>
        <taxon>Eukaryota</taxon>
        <taxon>Viridiplantae</taxon>
        <taxon>Streptophyta</taxon>
        <taxon>Embryophyta</taxon>
        <taxon>Tracheophyta</taxon>
        <taxon>Spermatophyta</taxon>
        <taxon>Magnoliopsida</taxon>
        <taxon>eudicotyledons</taxon>
        <taxon>Gunneridae</taxon>
        <taxon>Pentapetalae</taxon>
        <taxon>rosids</taxon>
        <taxon>malvids</taxon>
        <taxon>Brassicales</taxon>
        <taxon>Brassicaceae</taxon>
        <taxon>Brassiceae</taxon>
        <taxon>Brassica</taxon>
    </lineage>
</organism>
<proteinExistence type="predicted"/>
<protein>
    <submittedName>
        <fullName evidence="1">(rape) hypothetical protein</fullName>
    </submittedName>
</protein>